<dbReference type="AlphaFoldDB" id="X1U350"/>
<comment type="caution">
    <text evidence="1">The sequence shown here is derived from an EMBL/GenBank/DDBJ whole genome shotgun (WGS) entry which is preliminary data.</text>
</comment>
<protein>
    <submittedName>
        <fullName evidence="1">Uncharacterized protein</fullName>
    </submittedName>
</protein>
<dbReference type="EMBL" id="BARW01024973">
    <property type="protein sequence ID" value="GAI98046.1"/>
    <property type="molecule type" value="Genomic_DNA"/>
</dbReference>
<accession>X1U350</accession>
<reference evidence="1" key="1">
    <citation type="journal article" date="2014" name="Front. Microbiol.">
        <title>High frequency of phylogenetically diverse reductive dehalogenase-homologous genes in deep subseafloor sedimentary metagenomes.</title>
        <authorList>
            <person name="Kawai M."/>
            <person name="Futagami T."/>
            <person name="Toyoda A."/>
            <person name="Takaki Y."/>
            <person name="Nishi S."/>
            <person name="Hori S."/>
            <person name="Arai W."/>
            <person name="Tsubouchi T."/>
            <person name="Morono Y."/>
            <person name="Uchiyama I."/>
            <person name="Ito T."/>
            <person name="Fujiyama A."/>
            <person name="Inagaki F."/>
            <person name="Takami H."/>
        </authorList>
    </citation>
    <scope>NUCLEOTIDE SEQUENCE</scope>
    <source>
        <strain evidence="1">Expedition CK06-06</strain>
    </source>
</reference>
<gene>
    <name evidence="1" type="ORF">S12H4_41049</name>
</gene>
<organism evidence="1">
    <name type="scientific">marine sediment metagenome</name>
    <dbReference type="NCBI Taxonomy" id="412755"/>
    <lineage>
        <taxon>unclassified sequences</taxon>
        <taxon>metagenomes</taxon>
        <taxon>ecological metagenomes</taxon>
    </lineage>
</organism>
<proteinExistence type="predicted"/>
<evidence type="ECO:0000313" key="1">
    <source>
        <dbReference type="EMBL" id="GAI98046.1"/>
    </source>
</evidence>
<name>X1U350_9ZZZZ</name>
<feature type="non-terminal residue" evidence="1">
    <location>
        <position position="69"/>
    </location>
</feature>
<sequence>MSKKKKGRNKIRDQGFKISPGPGIFYYQKKCHVCGRLVWGSSPKSRREAERDLRLKVQTHKQDCEGKQL</sequence>